<organism evidence="3 4">
    <name type="scientific">Sphaerotilus montanus</name>
    <dbReference type="NCBI Taxonomy" id="522889"/>
    <lineage>
        <taxon>Bacteria</taxon>
        <taxon>Pseudomonadati</taxon>
        <taxon>Pseudomonadota</taxon>
        <taxon>Betaproteobacteria</taxon>
        <taxon>Burkholderiales</taxon>
        <taxon>Sphaerotilaceae</taxon>
        <taxon>Sphaerotilus</taxon>
    </lineage>
</organism>
<feature type="transmembrane region" description="Helical" evidence="1">
    <location>
        <begin position="134"/>
        <end position="153"/>
    </location>
</feature>
<keyword evidence="4" id="KW-1185">Reference proteome</keyword>
<accession>A0A7Y9U8M5</accession>
<evidence type="ECO:0000259" key="2">
    <source>
        <dbReference type="Pfam" id="PF07786"/>
    </source>
</evidence>
<protein>
    <submittedName>
        <fullName evidence="3">Putative membrane protein</fullName>
    </submittedName>
</protein>
<reference evidence="3 4" key="1">
    <citation type="submission" date="2020-07" db="EMBL/GenBank/DDBJ databases">
        <title>Genomic Encyclopedia of Archaeal and Bacterial Type Strains, Phase II (KMG-II): from individual species to whole genera.</title>
        <authorList>
            <person name="Goeker M."/>
        </authorList>
    </citation>
    <scope>NUCLEOTIDE SEQUENCE [LARGE SCALE GENOMIC DNA]</scope>
    <source>
        <strain evidence="3 4">DSM 21226</strain>
    </source>
</reference>
<name>A0A7Y9U8M5_9BURK</name>
<sequence>MTLPVRSDRLDRLDALRGLAMVWMTVFHFSFDLNQFRLIPRQNFYADPFWTWQRLCIVTLFLTCVGLSQAVAQAQGTPADRFWRRWWRVAGCAVLVSAGSALMFPHSWISFGVLHAVAVSLLVVRFVRLPDWGWLLLGLAAIGLASGVAHPVFDTRWTNWVGLVTRKPITEDYVPLLPWLGVVAVGLGAGQWLLTHHPMVLQGRLPAVLQPLARLGRWSLSYYMVHQPVLIGLVLAWTSCAGLTAR</sequence>
<dbReference type="EMBL" id="JACCFH010000001">
    <property type="protein sequence ID" value="NYG35037.1"/>
    <property type="molecule type" value="Genomic_DNA"/>
</dbReference>
<proteinExistence type="predicted"/>
<keyword evidence="1" id="KW-1133">Transmembrane helix</keyword>
<dbReference type="AlphaFoldDB" id="A0A7Y9U8M5"/>
<dbReference type="Pfam" id="PF07786">
    <property type="entry name" value="HGSNAT_cat"/>
    <property type="match status" value="1"/>
</dbReference>
<evidence type="ECO:0000256" key="1">
    <source>
        <dbReference type="SAM" id="Phobius"/>
    </source>
</evidence>
<gene>
    <name evidence="3" type="ORF">BDD16_004023</name>
</gene>
<evidence type="ECO:0000313" key="3">
    <source>
        <dbReference type="EMBL" id="NYG35037.1"/>
    </source>
</evidence>
<evidence type="ECO:0000313" key="4">
    <source>
        <dbReference type="Proteomes" id="UP000518288"/>
    </source>
</evidence>
<keyword evidence="1" id="KW-0472">Membrane</keyword>
<feature type="transmembrane region" description="Helical" evidence="1">
    <location>
        <begin position="173"/>
        <end position="194"/>
    </location>
</feature>
<feature type="transmembrane region" description="Helical" evidence="1">
    <location>
        <begin position="51"/>
        <end position="74"/>
    </location>
</feature>
<keyword evidence="1" id="KW-0812">Transmembrane</keyword>
<comment type="caution">
    <text evidence="3">The sequence shown here is derived from an EMBL/GenBank/DDBJ whole genome shotgun (WGS) entry which is preliminary data.</text>
</comment>
<dbReference type="InterPro" id="IPR012429">
    <property type="entry name" value="HGSNAT_cat"/>
</dbReference>
<feature type="domain" description="Heparan-alpha-glucosaminide N-acetyltransferase catalytic" evidence="2">
    <location>
        <begin position="9"/>
        <end position="228"/>
    </location>
</feature>
<dbReference type="Proteomes" id="UP000518288">
    <property type="component" value="Unassembled WGS sequence"/>
</dbReference>
<feature type="transmembrane region" description="Helical" evidence="1">
    <location>
        <begin position="12"/>
        <end position="31"/>
    </location>
</feature>
<dbReference type="RefSeq" id="WP_179635600.1">
    <property type="nucleotide sequence ID" value="NZ_CAXYYM010000040.1"/>
</dbReference>